<dbReference type="EMBL" id="JARKIE010000001">
    <property type="protein sequence ID" value="KAJ7710348.1"/>
    <property type="molecule type" value="Genomic_DNA"/>
</dbReference>
<proteinExistence type="predicted"/>
<sequence>MTLPSVLVADQSSKPFGSSLYISTHTIDFSPLIAQRLQNQTKQVEKGTRTKTTNSTTDSESEGSIRRQIFRKFHEIFKEDQARAPGTAVERKVRWDMGTTAGPGNAANAATAAAAVAKTAATSRAKLFKAAKVSHYTLLSGGDVSQLQKLAIGDFGIV</sequence>
<reference evidence="2" key="1">
    <citation type="submission" date="2023-03" db="EMBL/GenBank/DDBJ databases">
        <title>Massive genome expansion in bonnet fungi (Mycena s.s.) driven by repeated elements and novel gene families across ecological guilds.</title>
        <authorList>
            <consortium name="Lawrence Berkeley National Laboratory"/>
            <person name="Harder C.B."/>
            <person name="Miyauchi S."/>
            <person name="Viragh M."/>
            <person name="Kuo A."/>
            <person name="Thoen E."/>
            <person name="Andreopoulos B."/>
            <person name="Lu D."/>
            <person name="Skrede I."/>
            <person name="Drula E."/>
            <person name="Henrissat B."/>
            <person name="Morin E."/>
            <person name="Kohler A."/>
            <person name="Barry K."/>
            <person name="LaButti K."/>
            <person name="Morin E."/>
            <person name="Salamov A."/>
            <person name="Lipzen A."/>
            <person name="Mereny Z."/>
            <person name="Hegedus B."/>
            <person name="Baldrian P."/>
            <person name="Stursova M."/>
            <person name="Weitz H."/>
            <person name="Taylor A."/>
            <person name="Grigoriev I.V."/>
            <person name="Nagy L.G."/>
            <person name="Martin F."/>
            <person name="Kauserud H."/>
        </authorList>
    </citation>
    <scope>NUCLEOTIDE SEQUENCE</scope>
    <source>
        <strain evidence="2">CBHHK067</strain>
    </source>
</reference>
<evidence type="ECO:0000256" key="1">
    <source>
        <dbReference type="SAM" id="MobiDB-lite"/>
    </source>
</evidence>
<gene>
    <name evidence="2" type="ORF">B0H17DRAFT_1190112</name>
</gene>
<dbReference type="Proteomes" id="UP001221757">
    <property type="component" value="Unassembled WGS sequence"/>
</dbReference>
<keyword evidence="3" id="KW-1185">Reference proteome</keyword>
<comment type="caution">
    <text evidence="2">The sequence shown here is derived from an EMBL/GenBank/DDBJ whole genome shotgun (WGS) entry which is preliminary data.</text>
</comment>
<accession>A0AAD7H2V1</accession>
<dbReference type="AlphaFoldDB" id="A0AAD7H2V1"/>
<name>A0AAD7H2V1_MYCRO</name>
<protein>
    <submittedName>
        <fullName evidence="2">Uncharacterized protein</fullName>
    </submittedName>
</protein>
<feature type="region of interest" description="Disordered" evidence="1">
    <location>
        <begin position="38"/>
        <end position="64"/>
    </location>
</feature>
<evidence type="ECO:0000313" key="3">
    <source>
        <dbReference type="Proteomes" id="UP001221757"/>
    </source>
</evidence>
<organism evidence="2 3">
    <name type="scientific">Mycena rosella</name>
    <name type="common">Pink bonnet</name>
    <name type="synonym">Agaricus rosellus</name>
    <dbReference type="NCBI Taxonomy" id="1033263"/>
    <lineage>
        <taxon>Eukaryota</taxon>
        <taxon>Fungi</taxon>
        <taxon>Dikarya</taxon>
        <taxon>Basidiomycota</taxon>
        <taxon>Agaricomycotina</taxon>
        <taxon>Agaricomycetes</taxon>
        <taxon>Agaricomycetidae</taxon>
        <taxon>Agaricales</taxon>
        <taxon>Marasmiineae</taxon>
        <taxon>Mycenaceae</taxon>
        <taxon>Mycena</taxon>
    </lineage>
</organism>
<evidence type="ECO:0000313" key="2">
    <source>
        <dbReference type="EMBL" id="KAJ7710348.1"/>
    </source>
</evidence>